<comment type="caution">
    <text evidence="1">The sequence shown here is derived from an EMBL/GenBank/DDBJ whole genome shotgun (WGS) entry which is preliminary data.</text>
</comment>
<gene>
    <name evidence="1" type="ORF">DHL47_10145</name>
</gene>
<sequence length="179" mass="20222">MTDSERLQELYKDHAQLPYIGPDRDLAVWLLEGKPVPKRNMERLDNGLLAGDIILLWRIGFGTFTTDSFFPKYFEFTYGINASAHLAALVDQGYAYKEKAFASLDHINAAAKKAILKSKKVNGLSKMKAADLDRALAENFTEEELAQSFSVRGYELTEKGRQALAAHQEVVDRHPQKKF</sequence>
<evidence type="ECO:0000313" key="2">
    <source>
        <dbReference type="Proteomes" id="UP001519349"/>
    </source>
</evidence>
<organism evidence="1 2">
    <name type="scientific">Streptococcus panodentis</name>
    <dbReference type="NCBI Taxonomy" id="1581472"/>
    <lineage>
        <taxon>Bacteria</taxon>
        <taxon>Bacillati</taxon>
        <taxon>Bacillota</taxon>
        <taxon>Bacilli</taxon>
        <taxon>Lactobacillales</taxon>
        <taxon>Streptococcaceae</taxon>
        <taxon>Streptococcus</taxon>
    </lineage>
</organism>
<dbReference type="Proteomes" id="UP001519349">
    <property type="component" value="Unassembled WGS sequence"/>
</dbReference>
<reference evidence="1 2" key="1">
    <citation type="submission" date="2018-05" db="EMBL/GenBank/DDBJ databases">
        <title>Draft genome sequence of Streptococcus panodentis CCUG 70867T.</title>
        <authorList>
            <person name="Salva-Serra F."/>
            <person name="Mendez V."/>
            <person name="Jaen-Luchoro D."/>
            <person name="Gonzales-Siles L."/>
            <person name="Karlsson R."/>
            <person name="Engstrom-Jakobsson H."/>
            <person name="Busquets A."/>
            <person name="Gomila M."/>
            <person name="Pineiro-Iglesias B."/>
            <person name="Bennasar-Figueras A."/>
            <person name="Seeger M."/>
            <person name="Moore E."/>
        </authorList>
    </citation>
    <scope>NUCLEOTIDE SEQUENCE [LARGE SCALE GENOMIC DNA]</scope>
    <source>
        <strain evidence="1 2">CCUG 70867</strain>
    </source>
</reference>
<evidence type="ECO:0000313" key="1">
    <source>
        <dbReference type="EMBL" id="MBP2621669.1"/>
    </source>
</evidence>
<proteinExistence type="predicted"/>
<dbReference type="RefSeq" id="WP_209551743.1">
    <property type="nucleotide sequence ID" value="NZ_QFAY01000022.1"/>
</dbReference>
<dbReference type="EMBL" id="QFAY01000022">
    <property type="protein sequence ID" value="MBP2621669.1"/>
    <property type="molecule type" value="Genomic_DNA"/>
</dbReference>
<keyword evidence="2" id="KW-1185">Reference proteome</keyword>
<protein>
    <submittedName>
        <fullName evidence="1">Uncharacterized protein</fullName>
    </submittedName>
</protein>
<name>A0ABS5AYL5_9STRE</name>
<accession>A0ABS5AYL5</accession>